<dbReference type="GeneID" id="70537537"/>
<dbReference type="AlphaFoldDB" id="F2L2M2"/>
<dbReference type="RefSeq" id="WP_013680405.1">
    <property type="nucleotide sequence ID" value="NC_015315.1"/>
</dbReference>
<evidence type="ECO:0008006" key="3">
    <source>
        <dbReference type="Google" id="ProtNLM"/>
    </source>
</evidence>
<name>F2L2M2_THEU7</name>
<dbReference type="GO" id="GO:0006508">
    <property type="term" value="P:proteolysis"/>
    <property type="evidence" value="ECO:0007669"/>
    <property type="project" value="InterPro"/>
</dbReference>
<proteinExistence type="predicted"/>
<dbReference type="HOGENOM" id="CLU_3245565_0_0_2"/>
<dbReference type="PROSITE" id="PS00141">
    <property type="entry name" value="ASP_PROTEASE"/>
    <property type="match status" value="1"/>
</dbReference>
<dbReference type="Pfam" id="PF13650">
    <property type="entry name" value="Asp_protease_2"/>
    <property type="match status" value="1"/>
</dbReference>
<dbReference type="KEGG" id="tuz:TUZN_1603"/>
<dbReference type="InterPro" id="IPR001969">
    <property type="entry name" value="Aspartic_peptidase_AS"/>
</dbReference>
<accession>F2L2M2</accession>
<keyword evidence="2" id="KW-1185">Reference proteome</keyword>
<dbReference type="GO" id="GO:0004190">
    <property type="term" value="F:aspartic-type endopeptidase activity"/>
    <property type="evidence" value="ECO:0007669"/>
    <property type="project" value="InterPro"/>
</dbReference>
<dbReference type="InterPro" id="IPR021109">
    <property type="entry name" value="Peptidase_aspartic_dom_sf"/>
</dbReference>
<evidence type="ECO:0000313" key="1">
    <source>
        <dbReference type="EMBL" id="AEA13070.1"/>
    </source>
</evidence>
<organism evidence="1 2">
    <name type="scientific">Thermoproteus uzoniensis (strain 768-20)</name>
    <dbReference type="NCBI Taxonomy" id="999630"/>
    <lineage>
        <taxon>Archaea</taxon>
        <taxon>Thermoproteota</taxon>
        <taxon>Thermoprotei</taxon>
        <taxon>Thermoproteales</taxon>
        <taxon>Thermoproteaceae</taxon>
        <taxon>Thermoproteus</taxon>
    </lineage>
</organism>
<reference evidence="1 2" key="1">
    <citation type="journal article" date="2011" name="J. Bacteriol.">
        <title>Complete genome sequence of the thermoacidophilic crenarchaeon Thermoproteus uzoniensis 768-20.</title>
        <authorList>
            <person name="Mardanov A.V."/>
            <person name="Gumerov V.M."/>
            <person name="Beletsky A.V."/>
            <person name="Prokofeva M.I."/>
            <person name="Bonch-Osmolovskaya E.A."/>
            <person name="Ravin N.V."/>
            <person name="Skryabin K.G."/>
        </authorList>
    </citation>
    <scope>NUCLEOTIDE SEQUENCE [LARGE SCALE GENOMIC DNA]</scope>
    <source>
        <strain evidence="1 2">768-20</strain>
    </source>
</reference>
<sequence length="42" mass="4418">MFTVKARVWAVGRISGAVEVDLLVDTGATYTVLPASLLARLG</sequence>
<reference key="2">
    <citation type="submission" date="2011-03" db="EMBL/GenBank/DDBJ databases">
        <title>Complete genome sequence of the thermoacidophilic crenarchaeon Thermoproteus uzoniensis 768-20.</title>
        <authorList>
            <person name="Mardanov A.V."/>
            <person name="Gumerov V.M."/>
            <person name="Beletsky A.V."/>
            <person name="Prokofeva M.I."/>
            <person name="Bonch-Osmolovskaya E.A."/>
            <person name="Ravin N.V."/>
            <person name="Skryabin K.G."/>
        </authorList>
    </citation>
    <scope>NUCLEOTIDE SEQUENCE</scope>
    <source>
        <strain>768-20</strain>
    </source>
</reference>
<dbReference type="EMBL" id="CP002590">
    <property type="protein sequence ID" value="AEA13070.1"/>
    <property type="molecule type" value="Genomic_DNA"/>
</dbReference>
<dbReference type="SUPFAM" id="SSF50630">
    <property type="entry name" value="Acid proteases"/>
    <property type="match status" value="1"/>
</dbReference>
<gene>
    <name evidence="1" type="ordered locus">TUZN_1603</name>
</gene>
<dbReference type="Gene3D" id="2.40.70.10">
    <property type="entry name" value="Acid Proteases"/>
    <property type="match status" value="1"/>
</dbReference>
<protein>
    <recommendedName>
        <fullName evidence="3">Peptidase A2 domain-containing protein</fullName>
    </recommendedName>
</protein>
<evidence type="ECO:0000313" key="2">
    <source>
        <dbReference type="Proteomes" id="UP000008138"/>
    </source>
</evidence>
<dbReference type="eggNOG" id="arCOG03743">
    <property type="taxonomic scope" value="Archaea"/>
</dbReference>
<dbReference type="Proteomes" id="UP000008138">
    <property type="component" value="Chromosome"/>
</dbReference>